<dbReference type="Gene3D" id="3.40.50.150">
    <property type="entry name" value="Vaccinia Virus protein VP39"/>
    <property type="match status" value="1"/>
</dbReference>
<reference evidence="1 2" key="1">
    <citation type="journal article" date="2020" name="G3 (Bethesda)">
        <title>Improved Reference Genome for Cyclotella cryptica CCMP332, a Model for Cell Wall Morphogenesis, Salinity Adaptation, and Lipid Production in Diatoms (Bacillariophyta).</title>
        <authorList>
            <person name="Roberts W.R."/>
            <person name="Downey K.M."/>
            <person name="Ruck E.C."/>
            <person name="Traller J.C."/>
            <person name="Alverson A.J."/>
        </authorList>
    </citation>
    <scope>NUCLEOTIDE SEQUENCE [LARGE SCALE GENOMIC DNA]</scope>
    <source>
        <strain evidence="1 2">CCMP332</strain>
    </source>
</reference>
<protein>
    <recommendedName>
        <fullName evidence="3">Methyltransferase type 11 domain-containing protein</fullName>
    </recommendedName>
</protein>
<dbReference type="SUPFAM" id="SSF53335">
    <property type="entry name" value="S-adenosyl-L-methionine-dependent methyltransferases"/>
    <property type="match status" value="1"/>
</dbReference>
<proteinExistence type="predicted"/>
<keyword evidence="2" id="KW-1185">Reference proteome</keyword>
<dbReference type="InterPro" id="IPR029063">
    <property type="entry name" value="SAM-dependent_MTases_sf"/>
</dbReference>
<gene>
    <name evidence="1" type="ORF">HJC23_005138</name>
</gene>
<evidence type="ECO:0000313" key="1">
    <source>
        <dbReference type="EMBL" id="KAL3798999.1"/>
    </source>
</evidence>
<organism evidence="1 2">
    <name type="scientific">Cyclotella cryptica</name>
    <dbReference type="NCBI Taxonomy" id="29204"/>
    <lineage>
        <taxon>Eukaryota</taxon>
        <taxon>Sar</taxon>
        <taxon>Stramenopiles</taxon>
        <taxon>Ochrophyta</taxon>
        <taxon>Bacillariophyta</taxon>
        <taxon>Coscinodiscophyceae</taxon>
        <taxon>Thalassiosirophycidae</taxon>
        <taxon>Stephanodiscales</taxon>
        <taxon>Stephanodiscaceae</taxon>
        <taxon>Cyclotella</taxon>
    </lineage>
</organism>
<evidence type="ECO:0008006" key="3">
    <source>
        <dbReference type="Google" id="ProtNLM"/>
    </source>
</evidence>
<accession>A0ABD3QF06</accession>
<dbReference type="Proteomes" id="UP001516023">
    <property type="component" value="Unassembled WGS sequence"/>
</dbReference>
<evidence type="ECO:0000313" key="2">
    <source>
        <dbReference type="Proteomes" id="UP001516023"/>
    </source>
</evidence>
<dbReference type="EMBL" id="JABMIG020000042">
    <property type="protein sequence ID" value="KAL3798999.1"/>
    <property type="molecule type" value="Genomic_DNA"/>
</dbReference>
<sequence length="402" mass="45231">MIWDFNVNGNSMRWKYYLPVMECGLVWVLYIRQRNEREYGKLGSSPQPSSTQAPHSLHTSTMKMKRQRLMMQSSSCFLLLSSIHSSAFTSTSTNQYFHHISHRVLHVQKASPYYFSSKVDNDSSVSDNNILVQRRIFLSQISIAASAFFTFPSNATVETSSTQPSDAIISAAETPFHTAAYGQEEYTNSIVASRDTNISPREVYDTIASDYLKSVLEVVLKTGGDPRALDVGAGAGVSTEVLYRLGYHRIDALDWSGTAWQRYVIDDPSGYCPPSVKFYELDDERYLDLWRTKFSSTSHETSASDGNGLFDVIVFNFAVNESKAKLFATQLLNKNHGILLAPINTMNDYWLKQNYKIINSEGTVLWSTADVGAWSVQFQPDVTQDTCSGVWCAPFNGFQKKK</sequence>
<dbReference type="AlphaFoldDB" id="A0ABD3QF06"/>
<comment type="caution">
    <text evidence="1">The sequence shown here is derived from an EMBL/GenBank/DDBJ whole genome shotgun (WGS) entry which is preliminary data.</text>
</comment>
<name>A0ABD3QF06_9STRA</name>